<keyword evidence="3" id="KW-1185">Reference proteome</keyword>
<evidence type="ECO:0000313" key="3">
    <source>
        <dbReference type="Proteomes" id="UP000436088"/>
    </source>
</evidence>
<dbReference type="InterPro" id="IPR058939">
    <property type="entry name" value="Mtase_EDM2"/>
</dbReference>
<organism evidence="2 3">
    <name type="scientific">Hibiscus syriacus</name>
    <name type="common">Rose of Sharon</name>
    <dbReference type="NCBI Taxonomy" id="106335"/>
    <lineage>
        <taxon>Eukaryota</taxon>
        <taxon>Viridiplantae</taxon>
        <taxon>Streptophyta</taxon>
        <taxon>Embryophyta</taxon>
        <taxon>Tracheophyta</taxon>
        <taxon>Spermatophyta</taxon>
        <taxon>Magnoliopsida</taxon>
        <taxon>eudicotyledons</taxon>
        <taxon>Gunneridae</taxon>
        <taxon>Pentapetalae</taxon>
        <taxon>rosids</taxon>
        <taxon>malvids</taxon>
        <taxon>Malvales</taxon>
        <taxon>Malvaceae</taxon>
        <taxon>Malvoideae</taxon>
        <taxon>Hibiscus</taxon>
    </lineage>
</organism>
<evidence type="ECO:0000259" key="1">
    <source>
        <dbReference type="Pfam" id="PF26055"/>
    </source>
</evidence>
<reference evidence="2" key="1">
    <citation type="submission" date="2019-09" db="EMBL/GenBank/DDBJ databases">
        <title>Draft genome information of white flower Hibiscus syriacus.</title>
        <authorList>
            <person name="Kim Y.-M."/>
        </authorList>
    </citation>
    <scope>NUCLEOTIDE SEQUENCE [LARGE SCALE GENOMIC DNA]</scope>
    <source>
        <strain evidence="2">YM2019G1</strain>
    </source>
</reference>
<proteinExistence type="predicted"/>
<evidence type="ECO:0000313" key="2">
    <source>
        <dbReference type="EMBL" id="KAE8668714.1"/>
    </source>
</evidence>
<accession>A0A6A2YBV2</accession>
<dbReference type="Pfam" id="PF26055">
    <property type="entry name" value="Mtase_EDM2"/>
    <property type="match status" value="1"/>
</dbReference>
<protein>
    <recommendedName>
        <fullName evidence="1">DM2 domain-containing protein</fullName>
    </recommendedName>
</protein>
<comment type="caution">
    <text evidence="2">The sequence shown here is derived from an EMBL/GenBank/DDBJ whole genome shotgun (WGS) entry which is preliminary data.</text>
</comment>
<sequence length="253" mass="28585">MLYDHHWLVFFYLTSETNDFNFEKRDWMSVNPDELPNGSRLIMGLNPPFGVKASRANKFISKALTFRPKLIILIVPRETKRLDEKEGYDLIWEDDRVLSGKARSVDVEDKQLEQWNVKAPPHKAISQQQDVFAFEGISSILDGVPEVNDGFESEGSRGKHVQGQFPGSSSIWKNNELSKQQNHKNVIEMQHVGPVHMDALPEAAVHYGTALQADDLCIDMELSSLDHRHGQESGVEGCGKGRINLGVQNRVHV</sequence>
<dbReference type="PANTHER" id="PTHR46235">
    <property type="entry name" value="PHD FINGER-CONTAINING PROTEIN DDB_G0268158"/>
    <property type="match status" value="1"/>
</dbReference>
<dbReference type="AlphaFoldDB" id="A0A6A2YBV2"/>
<dbReference type="Proteomes" id="UP000436088">
    <property type="component" value="Unassembled WGS sequence"/>
</dbReference>
<name>A0A6A2YBV2_HIBSY</name>
<feature type="domain" description="DM2" evidence="1">
    <location>
        <begin position="13"/>
        <end position="125"/>
    </location>
</feature>
<gene>
    <name evidence="2" type="ORF">F3Y22_tig00112285pilonHSYRG00014</name>
</gene>
<dbReference type="PANTHER" id="PTHR46235:SF13">
    <property type="entry name" value="EDM2-LIKE PROTEIN1"/>
    <property type="match status" value="1"/>
</dbReference>
<dbReference type="EMBL" id="VEPZ02001542">
    <property type="protein sequence ID" value="KAE8668714.1"/>
    <property type="molecule type" value="Genomic_DNA"/>
</dbReference>